<proteinExistence type="predicted"/>
<name>A0AB33BLV8_ACIPI</name>
<gene>
    <name evidence="2" type="ORF">IEC338SC_2641</name>
</gene>
<reference evidence="2 3" key="1">
    <citation type="submission" date="2016-04" db="EMBL/GenBank/DDBJ databases">
        <title>Complete genome sequencing of OXA-72 bearing Acinetobacter pittii strain IEC338SC.</title>
        <authorList>
            <person name="Brasiliense D.M."/>
            <person name="Lima K.V."/>
            <person name="Souza C.O."/>
            <person name="Dutra L.G."/>
            <person name="Mamizuka E.M."/>
            <person name="Perez-Chaparro P.J."/>
            <person name="McCulloch J.A."/>
        </authorList>
    </citation>
    <scope>NUCLEOTIDE SEQUENCE [LARGE SCALE GENOMIC DNA]</scope>
    <source>
        <strain evidence="2 3">IEC338SC</strain>
    </source>
</reference>
<keyword evidence="1" id="KW-1133">Transmembrane helix</keyword>
<sequence length="184" mass="21221">MLKGIISFTLAIWTIYVLWFFLFTNNAEDRIKNLELEEVVRTYFNENEQEHADSFLKYAESNGVKTNTSLTKSLKKLGADNISLTEKELMPQVKYVEYIFEYKGYFIKIGSKVAERNLIRKEYPGPLSKLLYIETLKCSNGHNEATTDMVNLSNTTSLAIVSSFYTDPKLKALDDVVKYICPKR</sequence>
<dbReference type="EMBL" id="CP015145">
    <property type="protein sequence ID" value="AMX19767.1"/>
    <property type="molecule type" value="Genomic_DNA"/>
</dbReference>
<protein>
    <submittedName>
        <fullName evidence="2">Uncharacterized protein</fullName>
    </submittedName>
</protein>
<dbReference type="RefSeq" id="WP_063099031.1">
    <property type="nucleotide sequence ID" value="NZ_CP015145.1"/>
</dbReference>
<feature type="transmembrane region" description="Helical" evidence="1">
    <location>
        <begin position="6"/>
        <end position="24"/>
    </location>
</feature>
<dbReference type="AlphaFoldDB" id="A0AB33BLV8"/>
<dbReference type="Proteomes" id="UP000076152">
    <property type="component" value="Chromosome"/>
</dbReference>
<evidence type="ECO:0000313" key="3">
    <source>
        <dbReference type="Proteomes" id="UP000076152"/>
    </source>
</evidence>
<evidence type="ECO:0000256" key="1">
    <source>
        <dbReference type="SAM" id="Phobius"/>
    </source>
</evidence>
<accession>A0AB33BLV8</accession>
<evidence type="ECO:0000313" key="2">
    <source>
        <dbReference type="EMBL" id="AMX19767.1"/>
    </source>
</evidence>
<keyword evidence="1" id="KW-0812">Transmembrane</keyword>
<keyword evidence="1" id="KW-0472">Membrane</keyword>
<organism evidence="2 3">
    <name type="scientific">Acinetobacter pittii</name>
    <name type="common">Acinetobacter genomosp. 3</name>
    <dbReference type="NCBI Taxonomy" id="48296"/>
    <lineage>
        <taxon>Bacteria</taxon>
        <taxon>Pseudomonadati</taxon>
        <taxon>Pseudomonadota</taxon>
        <taxon>Gammaproteobacteria</taxon>
        <taxon>Moraxellales</taxon>
        <taxon>Moraxellaceae</taxon>
        <taxon>Acinetobacter</taxon>
        <taxon>Acinetobacter calcoaceticus/baumannii complex</taxon>
    </lineage>
</organism>